<dbReference type="GO" id="GO:0015020">
    <property type="term" value="F:glucuronosyltransferase activity"/>
    <property type="evidence" value="ECO:0007669"/>
    <property type="project" value="UniProtKB-EC"/>
</dbReference>
<keyword evidence="5" id="KW-0808">Transferase</keyword>
<dbReference type="InterPro" id="IPR050271">
    <property type="entry name" value="UDP-glycosyltransferase"/>
</dbReference>
<keyword evidence="6 11" id="KW-0812">Transmembrane</keyword>
<feature type="signal peptide" evidence="12">
    <location>
        <begin position="1"/>
        <end position="19"/>
    </location>
</feature>
<proteinExistence type="inferred from homology"/>
<name>G0MS90_CAEBE</name>
<accession>G0MS90</accession>
<evidence type="ECO:0000256" key="9">
    <source>
        <dbReference type="ARBA" id="ARBA00023136"/>
    </source>
</evidence>
<evidence type="ECO:0000256" key="12">
    <source>
        <dbReference type="SAM" id="SignalP"/>
    </source>
</evidence>
<dbReference type="CDD" id="cd03784">
    <property type="entry name" value="GT1_Gtf-like"/>
    <property type="match status" value="1"/>
</dbReference>
<evidence type="ECO:0000256" key="8">
    <source>
        <dbReference type="ARBA" id="ARBA00022989"/>
    </source>
</evidence>
<dbReference type="FunCoup" id="G0MS90">
    <property type="interactions" value="2"/>
</dbReference>
<evidence type="ECO:0000256" key="11">
    <source>
        <dbReference type="SAM" id="Phobius"/>
    </source>
</evidence>
<dbReference type="EC" id="2.4.1.17" evidence="3"/>
<dbReference type="PANTHER" id="PTHR48043">
    <property type="entry name" value="EG:EG0003.4 PROTEIN-RELATED"/>
    <property type="match status" value="1"/>
</dbReference>
<dbReference type="InterPro" id="IPR002213">
    <property type="entry name" value="UDP_glucos_trans"/>
</dbReference>
<dbReference type="STRING" id="135651.G0MS90"/>
<evidence type="ECO:0000256" key="1">
    <source>
        <dbReference type="ARBA" id="ARBA00004167"/>
    </source>
</evidence>
<dbReference type="SUPFAM" id="SSF53756">
    <property type="entry name" value="UDP-Glycosyltransferase/glycogen phosphorylase"/>
    <property type="match status" value="1"/>
</dbReference>
<organism evidence="14">
    <name type="scientific">Caenorhabditis brenneri</name>
    <name type="common">Nematode worm</name>
    <dbReference type="NCBI Taxonomy" id="135651"/>
    <lineage>
        <taxon>Eukaryota</taxon>
        <taxon>Metazoa</taxon>
        <taxon>Ecdysozoa</taxon>
        <taxon>Nematoda</taxon>
        <taxon>Chromadorea</taxon>
        <taxon>Rhabditida</taxon>
        <taxon>Rhabditina</taxon>
        <taxon>Rhabditomorpha</taxon>
        <taxon>Rhabditoidea</taxon>
        <taxon>Rhabditidae</taxon>
        <taxon>Peloderinae</taxon>
        <taxon>Caenorhabditis</taxon>
    </lineage>
</organism>
<dbReference type="Gene3D" id="3.40.50.2000">
    <property type="entry name" value="Glycogen Phosphorylase B"/>
    <property type="match status" value="1"/>
</dbReference>
<comment type="subcellular location">
    <subcellularLocation>
        <location evidence="1">Membrane</location>
        <topology evidence="1">Single-pass membrane protein</topology>
    </subcellularLocation>
</comment>
<keyword evidence="14" id="KW-1185">Reference proteome</keyword>
<evidence type="ECO:0000256" key="2">
    <source>
        <dbReference type="ARBA" id="ARBA00009995"/>
    </source>
</evidence>
<dbReference type="Proteomes" id="UP000008068">
    <property type="component" value="Unassembled WGS sequence"/>
</dbReference>
<dbReference type="FunFam" id="3.40.50.2000:FF:000021">
    <property type="entry name" value="UDP-glucuronosyltransferase"/>
    <property type="match status" value="1"/>
</dbReference>
<evidence type="ECO:0000256" key="3">
    <source>
        <dbReference type="ARBA" id="ARBA00012544"/>
    </source>
</evidence>
<evidence type="ECO:0000256" key="7">
    <source>
        <dbReference type="ARBA" id="ARBA00022729"/>
    </source>
</evidence>
<sequence>MRLTNFILLLVVWYSSVEGFNIVFYINAIGKSHIDFSDSLVDSLVDRGHTVDIIIARMNDQVKGHGKSKADRFYVFGFKNGSNWDKMHHLTSPFEDRHFPINGFNPYYVIGNDLCQSMRRKLPFNLFYLAVALHDPELHEFLSYRKYDIGIVSTFDYCGVGILKQAGIPSIATFNAVPIMPIQTVTIGLPNAASQILPLFYSFDLNTLYGRFWNLVGWGYINWVQIPTLKYEQELLFKKRYGGHFKIEEVLNKVDLTFVNSNEVMEKPRPLHHRIQYIGGINLKKPKPVNADLDALLSKSKNGVVIFSFGTQIPGVAYPRYAVRNFLNVFKKYPEYTFLWKYDVQPGEENMFKNVKNVVLLDWLPQTDLLYDPRVIGFISHVGLNSFNEASYAGKPIIAIPLFADQPHNAENGVARGTTYVLNKSKLTEESIEKGLRAILLDKSYSVNAKKLQKMLIEKPAQPKDRFVEWMEYAAANPGLHRVFALPGASMGIFQYYCVDAVAVLIAAVGLSLYGVKKVLELLTSKIIFLRKIKRA</sequence>
<evidence type="ECO:0000313" key="14">
    <source>
        <dbReference type="Proteomes" id="UP000008068"/>
    </source>
</evidence>
<dbReference type="AlphaFoldDB" id="G0MS90"/>
<dbReference type="eggNOG" id="KOG1192">
    <property type="taxonomic scope" value="Eukaryota"/>
</dbReference>
<evidence type="ECO:0000256" key="4">
    <source>
        <dbReference type="ARBA" id="ARBA00022676"/>
    </source>
</evidence>
<reference evidence="14" key="1">
    <citation type="submission" date="2011-07" db="EMBL/GenBank/DDBJ databases">
        <authorList>
            <consortium name="Caenorhabditis brenneri Sequencing and Analysis Consortium"/>
            <person name="Wilson R.K."/>
        </authorList>
    </citation>
    <scope>NUCLEOTIDE SEQUENCE [LARGE SCALE GENOMIC DNA]</scope>
    <source>
        <strain evidence="14">PB2801</strain>
    </source>
</reference>
<dbReference type="InParanoid" id="G0MS90"/>
<keyword evidence="4" id="KW-0328">Glycosyltransferase</keyword>
<evidence type="ECO:0000256" key="10">
    <source>
        <dbReference type="ARBA" id="ARBA00047475"/>
    </source>
</evidence>
<dbReference type="HOGENOM" id="CLU_012949_1_3_1"/>
<keyword evidence="7 12" id="KW-0732">Signal</keyword>
<gene>
    <name evidence="13" type="ORF">CAEBREN_28050</name>
</gene>
<dbReference type="Pfam" id="PF00201">
    <property type="entry name" value="UDPGT"/>
    <property type="match status" value="1"/>
</dbReference>
<protein>
    <recommendedName>
        <fullName evidence="3">glucuronosyltransferase</fullName>
        <ecNumber evidence="3">2.4.1.17</ecNumber>
    </recommendedName>
</protein>
<dbReference type="EMBL" id="GL379809">
    <property type="protein sequence ID" value="EGT42492.1"/>
    <property type="molecule type" value="Genomic_DNA"/>
</dbReference>
<dbReference type="PANTHER" id="PTHR48043:SF76">
    <property type="entry name" value="GLUCURONOSYLTRANSFERASE"/>
    <property type="match status" value="1"/>
</dbReference>
<evidence type="ECO:0000256" key="5">
    <source>
        <dbReference type="ARBA" id="ARBA00022679"/>
    </source>
</evidence>
<feature type="chain" id="PRO_5003404454" description="glucuronosyltransferase" evidence="12">
    <location>
        <begin position="20"/>
        <end position="536"/>
    </location>
</feature>
<dbReference type="OrthoDB" id="5835829at2759"/>
<comment type="catalytic activity">
    <reaction evidence="10">
        <text>glucuronate acceptor + UDP-alpha-D-glucuronate = acceptor beta-D-glucuronoside + UDP + H(+)</text>
        <dbReference type="Rhea" id="RHEA:21032"/>
        <dbReference type="ChEBI" id="CHEBI:15378"/>
        <dbReference type="ChEBI" id="CHEBI:58052"/>
        <dbReference type="ChEBI" id="CHEBI:58223"/>
        <dbReference type="ChEBI" id="CHEBI:132367"/>
        <dbReference type="ChEBI" id="CHEBI:132368"/>
        <dbReference type="EC" id="2.4.1.17"/>
    </reaction>
</comment>
<keyword evidence="8 11" id="KW-1133">Transmembrane helix</keyword>
<dbReference type="GO" id="GO:0016020">
    <property type="term" value="C:membrane"/>
    <property type="evidence" value="ECO:0007669"/>
    <property type="project" value="UniProtKB-SubCell"/>
</dbReference>
<feature type="transmembrane region" description="Helical" evidence="11">
    <location>
        <begin position="494"/>
        <end position="516"/>
    </location>
</feature>
<comment type="similarity">
    <text evidence="2">Belongs to the UDP-glycosyltransferase family.</text>
</comment>
<evidence type="ECO:0000256" key="6">
    <source>
        <dbReference type="ARBA" id="ARBA00022692"/>
    </source>
</evidence>
<evidence type="ECO:0000313" key="13">
    <source>
        <dbReference type="EMBL" id="EGT42492.1"/>
    </source>
</evidence>
<keyword evidence="9 11" id="KW-0472">Membrane</keyword>